<accession>A0A9X6ST15</accession>
<evidence type="ECO:0000313" key="1">
    <source>
        <dbReference type="EMBL" id="PDZ94635.1"/>
    </source>
</evidence>
<comment type="caution">
    <text evidence="1">The sequence shown here is derived from an EMBL/GenBank/DDBJ whole genome shotgun (WGS) entry which is preliminary data.</text>
</comment>
<proteinExistence type="predicted"/>
<gene>
    <name evidence="1" type="ORF">CON36_32855</name>
</gene>
<reference evidence="1 2" key="1">
    <citation type="submission" date="2017-09" db="EMBL/GenBank/DDBJ databases">
        <title>Large-scale bioinformatics analysis of Bacillus genomes uncovers conserved roles of natural products in bacterial physiology.</title>
        <authorList>
            <consortium name="Agbiome Team Llc"/>
            <person name="Bleich R.M."/>
            <person name="Grubbs K.J."/>
            <person name="Santa Maria K.C."/>
            <person name="Allen S.E."/>
            <person name="Farag S."/>
            <person name="Shank E.A."/>
            <person name="Bowers A."/>
        </authorList>
    </citation>
    <scope>NUCLEOTIDE SEQUENCE [LARGE SCALE GENOMIC DNA]</scope>
    <source>
        <strain evidence="1 2">AFS092789</strain>
    </source>
</reference>
<protein>
    <submittedName>
        <fullName evidence="1">Uncharacterized protein</fullName>
    </submittedName>
</protein>
<name>A0A9X6ST15_BACCE</name>
<evidence type="ECO:0000313" key="2">
    <source>
        <dbReference type="Proteomes" id="UP000219922"/>
    </source>
</evidence>
<dbReference type="RefSeq" id="WP_098006858.1">
    <property type="nucleotide sequence ID" value="NZ_NVMX01000151.1"/>
</dbReference>
<organism evidence="1 2">
    <name type="scientific">Bacillus cereus</name>
    <dbReference type="NCBI Taxonomy" id="1396"/>
    <lineage>
        <taxon>Bacteria</taxon>
        <taxon>Bacillati</taxon>
        <taxon>Bacillota</taxon>
        <taxon>Bacilli</taxon>
        <taxon>Bacillales</taxon>
        <taxon>Bacillaceae</taxon>
        <taxon>Bacillus</taxon>
        <taxon>Bacillus cereus group</taxon>
    </lineage>
</organism>
<dbReference type="Proteomes" id="UP000219922">
    <property type="component" value="Unassembled WGS sequence"/>
</dbReference>
<dbReference type="EMBL" id="NVMX01000151">
    <property type="protein sequence ID" value="PDZ94635.1"/>
    <property type="molecule type" value="Genomic_DNA"/>
</dbReference>
<dbReference type="AlphaFoldDB" id="A0A9X6ST15"/>
<sequence length="108" mass="12584">MKTLQSIRKAIQENINSIYFGGMEDTAKTLMDLWFHGKAESVYSETEDRGDRWMNWKIQVFKITTDDEVAYFRVEKEVGATEKQSDGVTIVREVIPQEVTVIKYIDKD</sequence>